<dbReference type="AlphaFoldDB" id="H8GQL0"/>
<evidence type="ECO:0000256" key="2">
    <source>
        <dbReference type="SAM" id="Phobius"/>
    </source>
</evidence>
<sequence>MQGVEKGIKGLSQGDGKGKGAPGNGAFDPSVPAAASAEAEAEFNAALAAAKSGFSSLFANMLPAGGGELPIIDIGTIKGVPVVIDMNRYAGQLAIIGNVMVFAALVFAVYIVLG</sequence>
<keyword evidence="2" id="KW-1133">Transmembrane helix</keyword>
<keyword evidence="2" id="KW-0472">Membrane</keyword>
<keyword evidence="4" id="KW-1185">Reference proteome</keyword>
<feature type="compositionally biased region" description="Gly residues" evidence="1">
    <location>
        <begin position="13"/>
        <end position="23"/>
    </location>
</feature>
<evidence type="ECO:0000313" key="4">
    <source>
        <dbReference type="Proteomes" id="UP000005090"/>
    </source>
</evidence>
<dbReference type="STRING" id="686340.Metal_2080"/>
<dbReference type="EMBL" id="CM001475">
    <property type="protein sequence ID" value="EIC29837.1"/>
    <property type="molecule type" value="Genomic_DNA"/>
</dbReference>
<name>H8GQL0_METAL</name>
<organism evidence="3 4">
    <name type="scientific">Methylomicrobium album BG8</name>
    <dbReference type="NCBI Taxonomy" id="686340"/>
    <lineage>
        <taxon>Bacteria</taxon>
        <taxon>Pseudomonadati</taxon>
        <taxon>Pseudomonadota</taxon>
        <taxon>Gammaproteobacteria</taxon>
        <taxon>Methylococcales</taxon>
        <taxon>Methylococcaceae</taxon>
        <taxon>Methylomicrobium</taxon>
    </lineage>
</organism>
<reference evidence="3 4" key="1">
    <citation type="journal article" date="2013" name="Genome Announc.">
        <title>Genome Sequence of the Obligate Gammaproteobacterial Methanotroph Methylomicrobium album Strain BG8.</title>
        <authorList>
            <person name="Kits K.D."/>
            <person name="Kalyuzhnaya M.G."/>
            <person name="Klotz M.G."/>
            <person name="Jetten M.S."/>
            <person name="Op den Camp H.J."/>
            <person name="Vuilleumier S."/>
            <person name="Bringel F."/>
            <person name="Dispirito A.A."/>
            <person name="Murrell J.C."/>
            <person name="Bruce D."/>
            <person name="Cheng J.F."/>
            <person name="Copeland A."/>
            <person name="Goodwin L."/>
            <person name="Hauser L."/>
            <person name="Lajus A."/>
            <person name="Land M.L."/>
            <person name="Lapidus A."/>
            <person name="Lucas S."/>
            <person name="Medigue C."/>
            <person name="Pitluck S."/>
            <person name="Woyke T."/>
            <person name="Zeytun A."/>
            <person name="Stein L.Y."/>
        </authorList>
    </citation>
    <scope>NUCLEOTIDE SEQUENCE [LARGE SCALE GENOMIC DNA]</scope>
    <source>
        <strain evidence="3 4">BG8</strain>
    </source>
</reference>
<evidence type="ECO:0000256" key="1">
    <source>
        <dbReference type="SAM" id="MobiDB-lite"/>
    </source>
</evidence>
<dbReference type="HOGENOM" id="CLU_2118147_0_0_6"/>
<feature type="transmembrane region" description="Helical" evidence="2">
    <location>
        <begin position="93"/>
        <end position="113"/>
    </location>
</feature>
<evidence type="ECO:0000313" key="3">
    <source>
        <dbReference type="EMBL" id="EIC29837.1"/>
    </source>
</evidence>
<keyword evidence="2" id="KW-0812">Transmembrane</keyword>
<protein>
    <submittedName>
        <fullName evidence="3">Uncharacterized protein</fullName>
    </submittedName>
</protein>
<feature type="region of interest" description="Disordered" evidence="1">
    <location>
        <begin position="9"/>
        <end position="31"/>
    </location>
</feature>
<gene>
    <name evidence="3" type="ORF">Metal_2080</name>
</gene>
<accession>H8GQL0</accession>
<proteinExistence type="predicted"/>
<dbReference type="Proteomes" id="UP000005090">
    <property type="component" value="Chromosome"/>
</dbReference>